<dbReference type="Proteomes" id="UP000244893">
    <property type="component" value="Unassembled WGS sequence"/>
</dbReference>
<keyword evidence="4" id="KW-1185">Reference proteome</keyword>
<protein>
    <submittedName>
        <fullName evidence="3">Uncharacterized protein</fullName>
    </submittedName>
</protein>
<gene>
    <name evidence="3" type="ORF">DDQ50_16445</name>
</gene>
<keyword evidence="2" id="KW-0472">Membrane</keyword>
<feature type="region of interest" description="Disordered" evidence="1">
    <location>
        <begin position="389"/>
        <end position="424"/>
    </location>
</feature>
<feature type="transmembrane region" description="Helical" evidence="2">
    <location>
        <begin position="133"/>
        <end position="154"/>
    </location>
</feature>
<feature type="transmembrane region" description="Helical" evidence="2">
    <location>
        <begin position="324"/>
        <end position="345"/>
    </location>
</feature>
<proteinExistence type="predicted"/>
<dbReference type="AlphaFoldDB" id="A0A2V1HL36"/>
<dbReference type="Pfam" id="PF19590">
    <property type="entry name" value="TrbL_3"/>
    <property type="match status" value="1"/>
</dbReference>
<evidence type="ECO:0000313" key="4">
    <source>
        <dbReference type="Proteomes" id="UP000244893"/>
    </source>
</evidence>
<feature type="transmembrane region" description="Helical" evidence="2">
    <location>
        <begin position="90"/>
        <end position="113"/>
    </location>
</feature>
<organism evidence="3 4">
    <name type="scientific">Amnibacterium flavum</name>
    <dbReference type="NCBI Taxonomy" id="2173173"/>
    <lineage>
        <taxon>Bacteria</taxon>
        <taxon>Bacillati</taxon>
        <taxon>Actinomycetota</taxon>
        <taxon>Actinomycetes</taxon>
        <taxon>Micrococcales</taxon>
        <taxon>Microbacteriaceae</taxon>
        <taxon>Amnibacterium</taxon>
    </lineage>
</organism>
<feature type="transmembrane region" description="Helical" evidence="2">
    <location>
        <begin position="217"/>
        <end position="244"/>
    </location>
</feature>
<feature type="compositionally biased region" description="Pro residues" evidence="1">
    <location>
        <begin position="402"/>
        <end position="413"/>
    </location>
</feature>
<dbReference type="EMBL" id="QEOP01000005">
    <property type="protein sequence ID" value="PVZ93288.1"/>
    <property type="molecule type" value="Genomic_DNA"/>
</dbReference>
<evidence type="ECO:0000313" key="3">
    <source>
        <dbReference type="EMBL" id="PVZ93288.1"/>
    </source>
</evidence>
<feature type="transmembrane region" description="Helical" evidence="2">
    <location>
        <begin position="166"/>
        <end position="197"/>
    </location>
</feature>
<feature type="compositionally biased region" description="Gly residues" evidence="1">
    <location>
        <begin position="414"/>
        <end position="424"/>
    </location>
</feature>
<comment type="caution">
    <text evidence="3">The sequence shown here is derived from an EMBL/GenBank/DDBJ whole genome shotgun (WGS) entry which is preliminary data.</text>
</comment>
<feature type="transmembrane region" description="Helical" evidence="2">
    <location>
        <begin position="290"/>
        <end position="312"/>
    </location>
</feature>
<dbReference type="InterPro" id="IPR045782">
    <property type="entry name" value="TrbL_3"/>
</dbReference>
<name>A0A2V1HL36_9MICO</name>
<feature type="transmembrane region" description="Helical" evidence="2">
    <location>
        <begin position="54"/>
        <end position="78"/>
    </location>
</feature>
<evidence type="ECO:0000256" key="1">
    <source>
        <dbReference type="SAM" id="MobiDB-lite"/>
    </source>
</evidence>
<feature type="transmembrane region" description="Helical" evidence="2">
    <location>
        <begin position="251"/>
        <end position="270"/>
    </location>
</feature>
<accession>A0A2V1HL36</accession>
<keyword evidence="2" id="KW-1133">Transmembrane helix</keyword>
<reference evidence="3 4" key="1">
    <citation type="submission" date="2018-05" db="EMBL/GenBank/DDBJ databases">
        <title>Amnibacterium sp. M8JJ-5, whole genome shotgun sequence.</title>
        <authorList>
            <person name="Tuo L."/>
        </authorList>
    </citation>
    <scope>NUCLEOTIDE SEQUENCE [LARGE SCALE GENOMIC DNA]</scope>
    <source>
        <strain evidence="3 4">M8JJ-5</strain>
    </source>
</reference>
<keyword evidence="2" id="KW-0812">Transmembrane</keyword>
<sequence length="493" mass="47946">MQEFVNRILEGYGKAVASLGTLWVLVPSPVTITSGAGGAAVEGAPPASGGFETLLQYVVWVSLGIAVVSLIIAGALMAARRRRGDGEAHLGRVGVILASVILVSSASALVAGILPGAAPAGSSSVVGFIQNQLWWYTGGLAVLSVLIAAARMAWTQRAQPARELLQSLLTLIAVSGAGLTGIVLAVMASDAFSVWILNNSTDCDVTNSESNCFGTNVFMMIGLTAGSQNALGVIAVFCLGLIALLMTFGQIALMIVRGGMLVVLAGILPITASFTNTEMGRNWFRRSLGWTIAFILYKPAAAIVYATAFRLTGADLFVTDGSGLVQLLTGLALMLIALVALPALMRFVVPAVGAMSGGGGGGASLALVGAGVSAAGAVATGAIRSGGGSGGGFGSSPSGSTPAPPSSPAPPTGPSGGGGVATGGGSAASVGSAASGGGSAAVGGATAGAGAGPIGMAAGMAVGLAAGQVAQGAKQAGAAAKSFADDATGSENR</sequence>
<evidence type="ECO:0000256" key="2">
    <source>
        <dbReference type="SAM" id="Phobius"/>
    </source>
</evidence>
<feature type="transmembrane region" description="Helical" evidence="2">
    <location>
        <begin position="365"/>
        <end position="383"/>
    </location>
</feature>